<dbReference type="InterPro" id="IPR025333">
    <property type="entry name" value="DUF4239"/>
</dbReference>
<dbReference type="Pfam" id="PF14023">
    <property type="entry name" value="Bestrophin-like"/>
    <property type="match status" value="1"/>
</dbReference>
<evidence type="ECO:0008006" key="4">
    <source>
        <dbReference type="Google" id="ProtNLM"/>
    </source>
</evidence>
<dbReference type="Proteomes" id="UP001500908">
    <property type="component" value="Unassembled WGS sequence"/>
</dbReference>
<dbReference type="EMBL" id="BAABDD010000032">
    <property type="protein sequence ID" value="GAA3761219.1"/>
    <property type="molecule type" value="Genomic_DNA"/>
</dbReference>
<gene>
    <name evidence="2" type="ORF">GCM10022402_43740</name>
</gene>
<evidence type="ECO:0000313" key="3">
    <source>
        <dbReference type="Proteomes" id="UP001500908"/>
    </source>
</evidence>
<organism evidence="2 3">
    <name type="scientific">Salinactinospora qingdaonensis</name>
    <dbReference type="NCBI Taxonomy" id="702744"/>
    <lineage>
        <taxon>Bacteria</taxon>
        <taxon>Bacillati</taxon>
        <taxon>Actinomycetota</taxon>
        <taxon>Actinomycetes</taxon>
        <taxon>Streptosporangiales</taxon>
        <taxon>Nocardiopsidaceae</taxon>
        <taxon>Salinactinospora</taxon>
    </lineage>
</organism>
<feature type="transmembrane region" description="Helical" evidence="1">
    <location>
        <begin position="35"/>
        <end position="61"/>
    </location>
</feature>
<evidence type="ECO:0000313" key="2">
    <source>
        <dbReference type="EMBL" id="GAA3761219.1"/>
    </source>
</evidence>
<keyword evidence="1" id="KW-1133">Transmembrane helix</keyword>
<name>A0ABP7GDN6_9ACTN</name>
<proteinExistence type="predicted"/>
<reference evidence="3" key="1">
    <citation type="journal article" date="2019" name="Int. J. Syst. Evol. Microbiol.">
        <title>The Global Catalogue of Microorganisms (GCM) 10K type strain sequencing project: providing services to taxonomists for standard genome sequencing and annotation.</title>
        <authorList>
            <consortium name="The Broad Institute Genomics Platform"/>
            <consortium name="The Broad Institute Genome Sequencing Center for Infectious Disease"/>
            <person name="Wu L."/>
            <person name="Ma J."/>
        </authorList>
    </citation>
    <scope>NUCLEOTIDE SEQUENCE [LARGE SCALE GENOMIC DNA]</scope>
    <source>
        <strain evidence="3">JCM 17137</strain>
    </source>
</reference>
<feature type="transmembrane region" description="Helical" evidence="1">
    <location>
        <begin position="203"/>
        <end position="225"/>
    </location>
</feature>
<feature type="transmembrane region" description="Helical" evidence="1">
    <location>
        <begin position="174"/>
        <end position="196"/>
    </location>
</feature>
<keyword evidence="1" id="KW-0812">Transmembrane</keyword>
<keyword evidence="1" id="KW-0472">Membrane</keyword>
<evidence type="ECO:0000256" key="1">
    <source>
        <dbReference type="SAM" id="Phobius"/>
    </source>
</evidence>
<dbReference type="RefSeq" id="WP_344975738.1">
    <property type="nucleotide sequence ID" value="NZ_BAABDD010000032.1"/>
</dbReference>
<accession>A0ABP7GDN6</accession>
<keyword evidence="3" id="KW-1185">Reference proteome</keyword>
<sequence length="257" mass="27427">MLVNWLPMIFVLGALILAGVLVIRKFAIPGSDSETAVGTFVAPTVLSLYLIATAMGLVIGWENNNGARDLALEEATAATRLYWTTGSLPAEQGEPIREDLRSYVTSVIEEDWPLMAEGELSQAGESKLAQLRAHVAQLPSDDYELAGERMLAHQQAAQLVADRLERDDAAGANLPVLLIAAAAAAAAAVVVLPFALKGRRSRATLMWSLVNLAFVCSSVLTLVMLDNPYSGIFAVSAEPFENALAGFDEIDQMLTGV</sequence>
<comment type="caution">
    <text evidence="2">The sequence shown here is derived from an EMBL/GenBank/DDBJ whole genome shotgun (WGS) entry which is preliminary data.</text>
</comment>
<protein>
    <recommendedName>
        <fullName evidence="4">DUF4239 domain-containing protein</fullName>
    </recommendedName>
</protein>
<feature type="transmembrane region" description="Helical" evidence="1">
    <location>
        <begin position="6"/>
        <end position="23"/>
    </location>
</feature>